<dbReference type="STRING" id="216946.STURO_v1c07740"/>
<dbReference type="EC" id="1.1.1.17" evidence="2"/>
<dbReference type="InterPro" id="IPR013328">
    <property type="entry name" value="6PGD_dom2"/>
</dbReference>
<dbReference type="OrthoDB" id="271711at2"/>
<dbReference type="InterPro" id="IPR013131">
    <property type="entry name" value="Mannitol_DH_N"/>
</dbReference>
<dbReference type="Gene3D" id="3.40.50.720">
    <property type="entry name" value="NAD(P)-binding Rossmann-like Domain"/>
    <property type="match status" value="1"/>
</dbReference>
<comment type="catalytic activity">
    <reaction evidence="6">
        <text>D-mannitol 1-phosphate + NAD(+) = beta-D-fructose 6-phosphate + NADH + H(+)</text>
        <dbReference type="Rhea" id="RHEA:19661"/>
        <dbReference type="ChEBI" id="CHEBI:15378"/>
        <dbReference type="ChEBI" id="CHEBI:57540"/>
        <dbReference type="ChEBI" id="CHEBI:57634"/>
        <dbReference type="ChEBI" id="CHEBI:57945"/>
        <dbReference type="ChEBI" id="CHEBI:61381"/>
        <dbReference type="EC" id="1.1.1.17"/>
    </reaction>
</comment>
<evidence type="ECO:0000313" key="9">
    <source>
        <dbReference type="EMBL" id="AKU80023.1"/>
    </source>
</evidence>
<evidence type="ECO:0000259" key="8">
    <source>
        <dbReference type="Pfam" id="PF08125"/>
    </source>
</evidence>
<sequence length="374" mass="43593">MKILHYGAGNIGRGFIAPILFKTGLVEEFYFTDSNAELINKLKNQESYQVIELDENEISTQITNYKAVLVNEIENELNVKDIDIITTSIGSNNLKYIKNQLISFIKIKENANKPLIIMCCENGEKVSTSFEYDLFNDYNFNKKLISFVDVMVDRIVPNDTSNDLNIKVEPYYSWIADEKNWNDNIIKPETITFTNNIDAEICKKVWMLNGSHASISWKEWKLSNFKHKYINNTLNNLEDQTLLNFLESYLSELSKVIEKEFNYDSEKLKEFKLNVIKRFRNKYIKDDFERVARNTIKKIQLDERIFKPFIIANKNNIDCKHVKETIINALSYNNVNDSDGLLIAEMHNKGMTLEEILIKTVDNIDDSLIKIITN</sequence>
<gene>
    <name evidence="9" type="primary">mtlD</name>
    <name evidence="9" type="ORF">STURON_00777</name>
</gene>
<evidence type="ECO:0000256" key="4">
    <source>
        <dbReference type="ARBA" id="ARBA00023002"/>
    </source>
</evidence>
<dbReference type="PROSITE" id="PS00974">
    <property type="entry name" value="MANNITOL_DHGENASE"/>
    <property type="match status" value="1"/>
</dbReference>
<dbReference type="InterPro" id="IPR023027">
    <property type="entry name" value="Mannitol_DH_CS"/>
</dbReference>
<keyword evidence="4" id="KW-0560">Oxidoreductase</keyword>
<dbReference type="GO" id="GO:0005829">
    <property type="term" value="C:cytosol"/>
    <property type="evidence" value="ECO:0007669"/>
    <property type="project" value="TreeGrafter"/>
</dbReference>
<dbReference type="Pfam" id="PF08125">
    <property type="entry name" value="Mannitol_dh_C"/>
    <property type="match status" value="1"/>
</dbReference>
<dbReference type="InterPro" id="IPR008927">
    <property type="entry name" value="6-PGluconate_DH-like_C_sf"/>
</dbReference>
<dbReference type="PRINTS" id="PR00084">
    <property type="entry name" value="MTLDHDRGNASE"/>
</dbReference>
<dbReference type="PATRIC" id="fig|216946.3.peg.806"/>
<evidence type="ECO:0000256" key="5">
    <source>
        <dbReference type="ARBA" id="ARBA00023027"/>
    </source>
</evidence>
<feature type="domain" description="Mannitol dehydrogenase C-terminal" evidence="8">
    <location>
        <begin position="201"/>
        <end position="344"/>
    </location>
</feature>
<name>A0A0K1P6V0_9MOLU</name>
<dbReference type="SUPFAM" id="SSF51735">
    <property type="entry name" value="NAD(P)-binding Rossmann-fold domains"/>
    <property type="match status" value="1"/>
</dbReference>
<dbReference type="PANTHER" id="PTHR30524">
    <property type="entry name" value="MANNITOL-1-PHOSPHATE 5-DEHYDROGENASE"/>
    <property type="match status" value="1"/>
</dbReference>
<evidence type="ECO:0000256" key="2">
    <source>
        <dbReference type="ARBA" id="ARBA00012939"/>
    </source>
</evidence>
<dbReference type="PANTHER" id="PTHR30524:SF0">
    <property type="entry name" value="ALTRONATE OXIDOREDUCTASE-RELATED"/>
    <property type="match status" value="1"/>
</dbReference>
<dbReference type="InterPro" id="IPR013118">
    <property type="entry name" value="Mannitol_DH_C"/>
</dbReference>
<comment type="similarity">
    <text evidence="1">Belongs to the mannitol dehydrogenase family.</text>
</comment>
<accession>A0A0K1P6V0</accession>
<evidence type="ECO:0000256" key="6">
    <source>
        <dbReference type="ARBA" id="ARBA00048615"/>
    </source>
</evidence>
<dbReference type="KEGG" id="stur:STURON_00777"/>
<feature type="domain" description="Mannitol dehydrogenase N-terminal" evidence="7">
    <location>
        <begin position="1"/>
        <end position="184"/>
    </location>
</feature>
<proteinExistence type="inferred from homology"/>
<evidence type="ECO:0000259" key="7">
    <source>
        <dbReference type="Pfam" id="PF01232"/>
    </source>
</evidence>
<dbReference type="GO" id="GO:0008926">
    <property type="term" value="F:mannitol-1-phosphate 5-dehydrogenase activity"/>
    <property type="evidence" value="ECO:0007669"/>
    <property type="project" value="UniProtKB-EC"/>
</dbReference>
<dbReference type="Pfam" id="PF01232">
    <property type="entry name" value="Mannitol_dh"/>
    <property type="match status" value="1"/>
</dbReference>
<protein>
    <recommendedName>
        <fullName evidence="3">Mannitol-1-phosphate 5-dehydrogenase</fullName>
        <ecNumber evidence="2">1.1.1.17</ecNumber>
    </recommendedName>
</protein>
<keyword evidence="5" id="KW-0520">NAD</keyword>
<dbReference type="EMBL" id="CP012328">
    <property type="protein sequence ID" value="AKU80023.1"/>
    <property type="molecule type" value="Genomic_DNA"/>
</dbReference>
<dbReference type="AlphaFoldDB" id="A0A0K1P6V0"/>
<dbReference type="RefSeq" id="WP_075048600.1">
    <property type="nucleotide sequence ID" value="NZ_CP012328.1"/>
</dbReference>
<organism evidence="9 10">
    <name type="scientific">Spiroplasma turonicum</name>
    <dbReference type="NCBI Taxonomy" id="216946"/>
    <lineage>
        <taxon>Bacteria</taxon>
        <taxon>Bacillati</taxon>
        <taxon>Mycoplasmatota</taxon>
        <taxon>Mollicutes</taxon>
        <taxon>Entomoplasmatales</taxon>
        <taxon>Spiroplasmataceae</taxon>
        <taxon>Spiroplasma</taxon>
    </lineage>
</organism>
<dbReference type="InterPro" id="IPR036291">
    <property type="entry name" value="NAD(P)-bd_dom_sf"/>
</dbReference>
<dbReference type="Proteomes" id="UP000067243">
    <property type="component" value="Chromosome"/>
</dbReference>
<keyword evidence="10" id="KW-1185">Reference proteome</keyword>
<evidence type="ECO:0000313" key="10">
    <source>
        <dbReference type="Proteomes" id="UP000067243"/>
    </source>
</evidence>
<evidence type="ECO:0000256" key="3">
    <source>
        <dbReference type="ARBA" id="ARBA00016219"/>
    </source>
</evidence>
<dbReference type="Gene3D" id="1.10.1040.10">
    <property type="entry name" value="N-(1-d-carboxylethyl)-l-norvaline Dehydrogenase, domain 2"/>
    <property type="match status" value="1"/>
</dbReference>
<reference evidence="9 10" key="1">
    <citation type="journal article" date="2015" name="Genome Announc.">
        <title>Complete Genome Sequence of Spiroplasma turonicum Strain Tab4cT, a Parasite of a Horse Fly, Haematopota sp. (Diptera: Tabanidae).</title>
        <authorList>
            <person name="Davis R.E."/>
            <person name="Shao J."/>
            <person name="Zhao Y."/>
            <person name="Gasparich G.E."/>
            <person name="Gaynor B.J."/>
            <person name="Donofrio N."/>
        </authorList>
    </citation>
    <scope>NUCLEOTIDE SEQUENCE [LARGE SCALE GENOMIC DNA]</scope>
    <source>
        <strain evidence="9 10">Tab4c</strain>
    </source>
</reference>
<dbReference type="GO" id="GO:0019592">
    <property type="term" value="P:mannitol catabolic process"/>
    <property type="evidence" value="ECO:0007669"/>
    <property type="project" value="TreeGrafter"/>
</dbReference>
<evidence type="ECO:0000256" key="1">
    <source>
        <dbReference type="ARBA" id="ARBA00006541"/>
    </source>
</evidence>
<dbReference type="SUPFAM" id="SSF48179">
    <property type="entry name" value="6-phosphogluconate dehydrogenase C-terminal domain-like"/>
    <property type="match status" value="1"/>
</dbReference>
<dbReference type="InterPro" id="IPR000669">
    <property type="entry name" value="Mannitol_DH"/>
</dbReference>